<keyword evidence="5" id="KW-1185">Reference proteome</keyword>
<evidence type="ECO:0000313" key="3">
    <source>
        <dbReference type="EMBL" id="PEG55859.1"/>
    </source>
</evidence>
<proteinExistence type="predicted"/>
<reference evidence="2 4" key="1">
    <citation type="submission" date="2016-09" db="EMBL/GenBank/DDBJ databases">
        <title>genome sequences of unsequenced Mycobacteria.</title>
        <authorList>
            <person name="Greninger A.L."/>
            <person name="Jerome K.R."/>
            <person name="Mcnair B."/>
            <person name="Wallis C."/>
            <person name="Fang F."/>
        </authorList>
    </citation>
    <scope>NUCLEOTIDE SEQUENCE [LARGE SCALE GENOMIC DNA]</scope>
    <source>
        <strain evidence="2 4">BM1</strain>
    </source>
</reference>
<evidence type="ECO:0000313" key="4">
    <source>
        <dbReference type="Proteomes" id="UP000191039"/>
    </source>
</evidence>
<dbReference type="Proteomes" id="UP000191039">
    <property type="component" value="Unassembled WGS sequence"/>
</dbReference>
<name>A0A1Q4HJ72_9MYCO</name>
<evidence type="ECO:0000313" key="2">
    <source>
        <dbReference type="EMBL" id="OPE55409.1"/>
    </source>
</evidence>
<protein>
    <submittedName>
        <fullName evidence="2">Uncharacterized protein</fullName>
    </submittedName>
</protein>
<accession>A0A1Q4HJ72</accession>
<keyword evidence="1" id="KW-0472">Membrane</keyword>
<dbReference type="AlphaFoldDB" id="A0A1Q4HJ72"/>
<organism evidence="2 4">
    <name type="scientific">Mycolicibacterium diernhoferi</name>
    <dbReference type="NCBI Taxonomy" id="1801"/>
    <lineage>
        <taxon>Bacteria</taxon>
        <taxon>Bacillati</taxon>
        <taxon>Actinomycetota</taxon>
        <taxon>Actinomycetes</taxon>
        <taxon>Mycobacteriales</taxon>
        <taxon>Mycobacteriaceae</taxon>
        <taxon>Mycolicibacterium</taxon>
    </lineage>
</organism>
<dbReference type="EMBL" id="MIJD01000033">
    <property type="protein sequence ID" value="OPE55409.1"/>
    <property type="molecule type" value="Genomic_DNA"/>
</dbReference>
<comment type="caution">
    <text evidence="2">The sequence shown here is derived from an EMBL/GenBank/DDBJ whole genome shotgun (WGS) entry which is preliminary data.</text>
</comment>
<evidence type="ECO:0000313" key="5">
    <source>
        <dbReference type="Proteomes" id="UP000220340"/>
    </source>
</evidence>
<dbReference type="EMBL" id="PDCR01000004">
    <property type="protein sequence ID" value="PEG55859.1"/>
    <property type="molecule type" value="Genomic_DNA"/>
</dbReference>
<reference evidence="3 5" key="2">
    <citation type="submission" date="2017-10" db="EMBL/GenBank/DDBJ databases">
        <title>The new phylogeny of genus Mycobacterium.</title>
        <authorList>
            <person name="Tortoli E."/>
            <person name="Trovato A."/>
            <person name="Cirillo D.M."/>
        </authorList>
    </citation>
    <scope>NUCLEOTIDE SEQUENCE [LARGE SCALE GENOMIC DNA]</scope>
    <source>
        <strain evidence="3 5">IP141170001</strain>
    </source>
</reference>
<dbReference type="RefSeq" id="WP_073854841.1">
    <property type="nucleotide sequence ID" value="NZ_BAAATC010000019.1"/>
</dbReference>
<gene>
    <name evidence="2" type="ORF">BV510_05320</name>
    <name evidence="3" type="ORF">CRI78_04385</name>
</gene>
<keyword evidence="1" id="KW-1133">Transmembrane helix</keyword>
<feature type="transmembrane region" description="Helical" evidence="1">
    <location>
        <begin position="12"/>
        <end position="31"/>
    </location>
</feature>
<sequence>MQPTGKRAVRMIFIVTFLWIAILQYVVLVIARAEPYPAIILPGFPAHCPGCLLETGVAATKSPELRVRFGDGHTEKVSVRDILPPGPSVSLMAFSSAFSDDDVKANPETVAFLKARTERLFPGQDVAGLDIVWRSTIYRAPDESDLEHVELYTINVDFGDAQ</sequence>
<dbReference type="OrthoDB" id="4729597at2"/>
<dbReference type="Proteomes" id="UP000220340">
    <property type="component" value="Unassembled WGS sequence"/>
</dbReference>
<keyword evidence="1" id="KW-0812">Transmembrane</keyword>
<dbReference type="STRING" id="1801.BRW64_04815"/>
<evidence type="ECO:0000256" key="1">
    <source>
        <dbReference type="SAM" id="Phobius"/>
    </source>
</evidence>